<protein>
    <submittedName>
        <fullName evidence="2">Maleylpyruvate isomerase family protein</fullName>
    </submittedName>
</protein>
<keyword evidence="2" id="KW-0670">Pyruvate</keyword>
<dbReference type="InterPro" id="IPR017517">
    <property type="entry name" value="Maleyloyr_isom"/>
</dbReference>
<dbReference type="AlphaFoldDB" id="A0A846Y413"/>
<organism evidence="2 3">
    <name type="scientific">Nocardia vermiculata</name>
    <dbReference type="NCBI Taxonomy" id="257274"/>
    <lineage>
        <taxon>Bacteria</taxon>
        <taxon>Bacillati</taxon>
        <taxon>Actinomycetota</taxon>
        <taxon>Actinomycetes</taxon>
        <taxon>Mycobacteriales</taxon>
        <taxon>Nocardiaceae</taxon>
        <taxon>Nocardia</taxon>
    </lineage>
</organism>
<reference evidence="2 3" key="1">
    <citation type="submission" date="2020-04" db="EMBL/GenBank/DDBJ databases">
        <title>MicrobeNet Type strains.</title>
        <authorList>
            <person name="Nicholson A.C."/>
        </authorList>
    </citation>
    <scope>NUCLEOTIDE SEQUENCE [LARGE SCALE GENOMIC DNA]</scope>
    <source>
        <strain evidence="2 3">JCM 12354</strain>
    </source>
</reference>
<dbReference type="InterPro" id="IPR024344">
    <property type="entry name" value="MDMPI_metal-binding"/>
</dbReference>
<name>A0A846Y413_9NOCA</name>
<comment type="caution">
    <text evidence="2">The sequence shown here is derived from an EMBL/GenBank/DDBJ whole genome shotgun (WGS) entry which is preliminary data.</text>
</comment>
<evidence type="ECO:0000313" key="2">
    <source>
        <dbReference type="EMBL" id="NKY52431.1"/>
    </source>
</evidence>
<dbReference type="SUPFAM" id="SSF109854">
    <property type="entry name" value="DinB/YfiT-like putative metalloenzymes"/>
    <property type="match status" value="1"/>
</dbReference>
<feature type="domain" description="Mycothiol-dependent maleylpyruvate isomerase metal-binding" evidence="1">
    <location>
        <begin position="7"/>
        <end position="154"/>
    </location>
</feature>
<dbReference type="InterPro" id="IPR034660">
    <property type="entry name" value="DinB/YfiT-like"/>
</dbReference>
<dbReference type="EMBL" id="JAAXOP010000011">
    <property type="protein sequence ID" value="NKY52431.1"/>
    <property type="molecule type" value="Genomic_DNA"/>
</dbReference>
<sequence>MDFDLLDDMWRCWGTRTATLTEQEWQTPTRLSGWVVQDLVAHVAPNQAVLDFLRRDPVQNPKVTSGAEMLRRFNAPGGAAIGLAEEIADQARAAATAGPEKLCAQFTEFAPQLVETLRSQDSSAGLDYPLLRSATFGAIGETSLIEATVHYLDLIDAVGGPPPPPAALRATATILAAVADPTEFIEAATGRTDSPLFPVMR</sequence>
<dbReference type="RefSeq" id="WP_067872682.1">
    <property type="nucleotide sequence ID" value="NZ_JAAXOP010000011.1"/>
</dbReference>
<dbReference type="Proteomes" id="UP000565711">
    <property type="component" value="Unassembled WGS sequence"/>
</dbReference>
<accession>A0A846Y413</accession>
<evidence type="ECO:0000313" key="3">
    <source>
        <dbReference type="Proteomes" id="UP000565711"/>
    </source>
</evidence>
<dbReference type="GO" id="GO:0046872">
    <property type="term" value="F:metal ion binding"/>
    <property type="evidence" value="ECO:0007669"/>
    <property type="project" value="InterPro"/>
</dbReference>
<proteinExistence type="predicted"/>
<keyword evidence="3" id="KW-1185">Reference proteome</keyword>
<dbReference type="Gene3D" id="1.20.120.450">
    <property type="entry name" value="dinb family like domain"/>
    <property type="match status" value="1"/>
</dbReference>
<dbReference type="Pfam" id="PF11716">
    <property type="entry name" value="MDMPI_N"/>
    <property type="match status" value="1"/>
</dbReference>
<dbReference type="NCBIfam" id="TIGR03083">
    <property type="entry name" value="maleylpyruvate isomerase family mycothiol-dependent enzyme"/>
    <property type="match status" value="1"/>
</dbReference>
<keyword evidence="2" id="KW-0413">Isomerase</keyword>
<dbReference type="GO" id="GO:0016853">
    <property type="term" value="F:isomerase activity"/>
    <property type="evidence" value="ECO:0007669"/>
    <property type="project" value="UniProtKB-KW"/>
</dbReference>
<gene>
    <name evidence="2" type="ORF">HGA08_19680</name>
</gene>
<evidence type="ECO:0000259" key="1">
    <source>
        <dbReference type="Pfam" id="PF11716"/>
    </source>
</evidence>